<dbReference type="GO" id="GO:0016702">
    <property type="term" value="F:oxidoreductase activity, acting on single donors with incorporation of molecular oxygen, incorporation of two atoms of oxygen"/>
    <property type="evidence" value="ECO:0007669"/>
    <property type="project" value="UniProtKB-ARBA"/>
</dbReference>
<dbReference type="EMBL" id="CP001941">
    <property type="protein sequence ID" value="ADD09214.1"/>
    <property type="molecule type" value="Genomic_DNA"/>
</dbReference>
<accession>B5ID20</accession>
<dbReference type="eggNOG" id="arCOG01729">
    <property type="taxonomic scope" value="Archaea"/>
</dbReference>
<organism evidence="2 3">
    <name type="scientific">Aciduliprofundum boonei (strain DSM 19572 / T469)</name>
    <dbReference type="NCBI Taxonomy" id="439481"/>
    <lineage>
        <taxon>Archaea</taxon>
        <taxon>Methanobacteriati</taxon>
        <taxon>Thermoplasmatota</taxon>
        <taxon>DHVE2 group</taxon>
        <taxon>Candidatus Aciduliprofundum</taxon>
    </lineage>
</organism>
<name>B5ID20_ACIB4</name>
<dbReference type="RefSeq" id="WP_008084126.1">
    <property type="nucleotide sequence ID" value="NC_013926.1"/>
</dbReference>
<dbReference type="InterPro" id="IPR004183">
    <property type="entry name" value="Xdiol_dOase_suB"/>
</dbReference>
<dbReference type="KEGG" id="abi:Aboo_1407"/>
<evidence type="ECO:0000313" key="3">
    <source>
        <dbReference type="Proteomes" id="UP000001400"/>
    </source>
</evidence>
<evidence type="ECO:0000313" key="2">
    <source>
        <dbReference type="EMBL" id="ADD09214.1"/>
    </source>
</evidence>
<gene>
    <name evidence="2" type="ordered locus">Aboo_1407</name>
</gene>
<dbReference type="GO" id="GO:0008198">
    <property type="term" value="F:ferrous iron binding"/>
    <property type="evidence" value="ECO:0007669"/>
    <property type="project" value="InterPro"/>
</dbReference>
<keyword evidence="3" id="KW-1185">Reference proteome</keyword>
<reference evidence="2" key="1">
    <citation type="submission" date="2010-02" db="EMBL/GenBank/DDBJ databases">
        <title>Complete sequence of Aciduliprofundum boonei T469.</title>
        <authorList>
            <consortium name="US DOE Joint Genome Institute"/>
            <person name="Lucas S."/>
            <person name="Copeland A."/>
            <person name="Lapidus A."/>
            <person name="Cheng J.-F."/>
            <person name="Bruce D."/>
            <person name="Goodwin L."/>
            <person name="Pitluck S."/>
            <person name="Saunders E."/>
            <person name="Detter J.C."/>
            <person name="Han C."/>
            <person name="Tapia R."/>
            <person name="Land M."/>
            <person name="Hauser L."/>
            <person name="Kyrpides N."/>
            <person name="Mikhailova N."/>
            <person name="Flores G."/>
            <person name="Reysenbach A.-L."/>
            <person name="Woyke T."/>
        </authorList>
    </citation>
    <scope>NUCLEOTIDE SEQUENCE</scope>
    <source>
        <strain evidence="2">T469</strain>
    </source>
</reference>
<dbReference type="AlphaFoldDB" id="B5ID20"/>
<dbReference type="Gene3D" id="3.40.830.10">
    <property type="entry name" value="LigB-like"/>
    <property type="match status" value="1"/>
</dbReference>
<dbReference type="GeneID" id="8828371"/>
<proteinExistence type="predicted"/>
<dbReference type="STRING" id="439481.Aboo_1407"/>
<dbReference type="OrthoDB" id="55814at2157"/>
<dbReference type="SUPFAM" id="SSF53213">
    <property type="entry name" value="LigB-like"/>
    <property type="match status" value="1"/>
</dbReference>
<dbReference type="HOGENOM" id="CLU_089900_0_0_2"/>
<evidence type="ECO:0000259" key="1">
    <source>
        <dbReference type="Pfam" id="PF02900"/>
    </source>
</evidence>
<dbReference type="Pfam" id="PF02900">
    <property type="entry name" value="LigB"/>
    <property type="match status" value="1"/>
</dbReference>
<sequence>MLVLAAIVPHGDEILIPEDEESARLHNAMIELGERIKEKKVDEYIFVSPHHLRIQTHMAIMLTEYLEGSWKYKNLRFRRKIKCNKDLAWEIYEKTRKSLPVVGVNFGALEGELSKICLDWGTLIPLYFLPKRKMVLMTPAREIPYESLIDFGKIVGEIVMNSKKRIGVIISADHAHAHRKDGPYGYHPDADYYDKYIMENLENLDMLLKLKEKTIENAKPDSFWQLLILNGILKGNPLKLKKKVYGLPTYFGMAVAWYE</sequence>
<dbReference type="CDD" id="cd07952">
    <property type="entry name" value="ED_3B_like"/>
    <property type="match status" value="1"/>
</dbReference>
<dbReference type="Proteomes" id="UP000001400">
    <property type="component" value="Chromosome"/>
</dbReference>
<protein>
    <recommendedName>
        <fullName evidence="1">Extradiol ring-cleavage dioxygenase class III enzyme subunit B domain-containing protein</fullName>
    </recommendedName>
</protein>
<feature type="domain" description="Extradiol ring-cleavage dioxygenase class III enzyme subunit B" evidence="1">
    <location>
        <begin position="6"/>
        <end position="254"/>
    </location>
</feature>